<evidence type="ECO:0000313" key="4">
    <source>
        <dbReference type="Proteomes" id="UP001431313"/>
    </source>
</evidence>
<comment type="caution">
    <text evidence="3">The sequence shown here is derived from an EMBL/GenBank/DDBJ whole genome shotgun (WGS) entry which is preliminary data.</text>
</comment>
<organism evidence="3 4">
    <name type="scientific">Streptomyces pyxinae</name>
    <dbReference type="NCBI Taxonomy" id="2970734"/>
    <lineage>
        <taxon>Bacteria</taxon>
        <taxon>Bacillati</taxon>
        <taxon>Actinomycetota</taxon>
        <taxon>Actinomycetes</taxon>
        <taxon>Kitasatosporales</taxon>
        <taxon>Streptomycetaceae</taxon>
        <taxon>Streptomyces</taxon>
    </lineage>
</organism>
<dbReference type="RefSeq" id="WP_258790272.1">
    <property type="nucleotide sequence ID" value="NZ_JANUGQ010000028.1"/>
</dbReference>
<evidence type="ECO:0000256" key="1">
    <source>
        <dbReference type="SAM" id="MobiDB-lite"/>
    </source>
</evidence>
<dbReference type="PROSITE" id="PS51664">
    <property type="entry name" value="YCAO"/>
    <property type="match status" value="1"/>
</dbReference>
<dbReference type="Gene3D" id="3.30.40.250">
    <property type="match status" value="1"/>
</dbReference>
<dbReference type="InterPro" id="IPR003776">
    <property type="entry name" value="YcaO-like_dom"/>
</dbReference>
<dbReference type="PANTHER" id="PTHR37809:SF1">
    <property type="entry name" value="RIBOSOMAL PROTEIN S12 METHYLTHIOTRANSFERASE ACCESSORY FACTOR YCAO"/>
    <property type="match status" value="1"/>
</dbReference>
<dbReference type="Pfam" id="PF02624">
    <property type="entry name" value="YcaO"/>
    <property type="match status" value="1"/>
</dbReference>
<feature type="domain" description="YcaO" evidence="2">
    <location>
        <begin position="281"/>
        <end position="676"/>
    </location>
</feature>
<reference evidence="3" key="1">
    <citation type="submission" date="2022-08" db="EMBL/GenBank/DDBJ databases">
        <authorList>
            <person name="Somphong A."/>
            <person name="Phongsopitanun W."/>
        </authorList>
    </citation>
    <scope>NUCLEOTIDE SEQUENCE</scope>
    <source>
        <strain evidence="3">LP05-1</strain>
    </source>
</reference>
<accession>A0ABT2CNE1</accession>
<gene>
    <name evidence="3" type="ORF">NX801_25625</name>
</gene>
<dbReference type="Proteomes" id="UP001431313">
    <property type="component" value="Unassembled WGS sequence"/>
</dbReference>
<name>A0ABT2CNE1_9ACTN</name>
<dbReference type="Gene3D" id="3.40.50.720">
    <property type="entry name" value="NAD(P)-binding Rossmann-like Domain"/>
    <property type="match status" value="1"/>
</dbReference>
<evidence type="ECO:0000259" key="2">
    <source>
        <dbReference type="PROSITE" id="PS51664"/>
    </source>
</evidence>
<dbReference type="NCBIfam" id="TIGR03882">
    <property type="entry name" value="cyclo_dehyd_2"/>
    <property type="match status" value="1"/>
</dbReference>
<dbReference type="Gene3D" id="3.30.160.660">
    <property type="match status" value="1"/>
</dbReference>
<keyword evidence="4" id="KW-1185">Reference proteome</keyword>
<dbReference type="EMBL" id="JANUGQ010000028">
    <property type="protein sequence ID" value="MCS0638966.1"/>
    <property type="molecule type" value="Genomic_DNA"/>
</dbReference>
<dbReference type="InterPro" id="IPR027624">
    <property type="entry name" value="TOMM_cyclo_SagD"/>
</dbReference>
<dbReference type="InterPro" id="IPR022291">
    <property type="entry name" value="Bacteriocin_synth_cyclodeHase"/>
</dbReference>
<dbReference type="PANTHER" id="PTHR37809">
    <property type="entry name" value="RIBOSOMAL PROTEIN S12 METHYLTHIOTRANSFERASE ACCESSORY FACTOR YCAO"/>
    <property type="match status" value="1"/>
</dbReference>
<protein>
    <submittedName>
        <fullName evidence="3">TOMM leader peptide-binding protein</fullName>
    </submittedName>
</protein>
<proteinExistence type="predicted"/>
<dbReference type="Gene3D" id="3.30.1330.230">
    <property type="match status" value="1"/>
</dbReference>
<feature type="compositionally biased region" description="Basic and acidic residues" evidence="1">
    <location>
        <begin position="14"/>
        <end position="28"/>
    </location>
</feature>
<feature type="compositionally biased region" description="Low complexity" evidence="1">
    <location>
        <begin position="1"/>
        <end position="11"/>
    </location>
</feature>
<dbReference type="NCBIfam" id="TIGR03604">
    <property type="entry name" value="TOMM_cyclo_SagD"/>
    <property type="match status" value="1"/>
</dbReference>
<evidence type="ECO:0000313" key="3">
    <source>
        <dbReference type="EMBL" id="MCS0638966.1"/>
    </source>
</evidence>
<feature type="region of interest" description="Disordered" evidence="1">
    <location>
        <begin position="1"/>
        <end position="33"/>
    </location>
</feature>
<sequence>MTDVTDVTDVTEAPARDAARTTSQRREGGGSSAPAAFAVVGTGVLAAAVRAAVARTHRTVAATDPDCAGVVTADDGWTTSTAPEHPGTGWLPVRVELGQVVIGPYVAPGRTGCARCARTRRHRALGPDSPRAELLRRYGERLADRPAPLLSAWAAEAVGALVAGELAAPPESRRTTRGIVVLSLTTLAVDAHPFLPDPACPRCGGLPPDRPPVLMGVARPKLDRDTYRVRDLADGWPELVHAYVDGRTGVVRQLDVRPDYRYPMVSAPLHLPDGEQEAGFGRDLDYAGCERTALAEALERLGGARPGGRRTVVRAAHREVADGAVCPVDLGLYPPERYAQPGFPYPPFDPDLELNWVWGHSFGRGGPVLVPEDYAYYRTRRGNPDARPLAYEVSNGCALGGCLEEAALHGLVELAERDAFLLTWYARLPVPRVDLATVSDPRIALLTERIRQDSGHRVLAFATTPEYGIPTCWVMAVRPADGDPDEPDEPAAVCAAGAHFDPERALLNGLLELTANLGWNRDAYRAERDRIAAMVADPELVREMRDHALLHCHPAAFERFRFLLGDERGLPVDEAFARAGHRPRAADLREDLAEVVDRFTDRGLEVIVVDQTTDEHRAGGLACAKVIVPGLLPMTFGHRMRRTHGLPRLGTLPAELGYRARSLPPEEVNPHPHPFP</sequence>